<evidence type="ECO:0000313" key="2">
    <source>
        <dbReference type="EMBL" id="OLV16987.1"/>
    </source>
</evidence>
<dbReference type="EMBL" id="MSTI01000181">
    <property type="protein sequence ID" value="OLV15429.1"/>
    <property type="molecule type" value="Genomic_DNA"/>
</dbReference>
<comment type="caution">
    <text evidence="1">The sequence shown here is derived from an EMBL/GenBank/DDBJ whole genome shotgun (WGS) entry which is preliminary data.</text>
</comment>
<dbReference type="EMBL" id="MSTI01000116">
    <property type="protein sequence ID" value="OLV16987.1"/>
    <property type="molecule type" value="Genomic_DNA"/>
</dbReference>
<dbReference type="Proteomes" id="UP000186607">
    <property type="component" value="Unassembled WGS sequence"/>
</dbReference>
<organism evidence="1 3">
    <name type="scientific">Deinococcus marmoris</name>
    <dbReference type="NCBI Taxonomy" id="249408"/>
    <lineage>
        <taxon>Bacteria</taxon>
        <taxon>Thermotogati</taxon>
        <taxon>Deinococcota</taxon>
        <taxon>Deinococci</taxon>
        <taxon>Deinococcales</taxon>
        <taxon>Deinococcaceae</taxon>
        <taxon>Deinococcus</taxon>
    </lineage>
</organism>
<evidence type="ECO:0000313" key="3">
    <source>
        <dbReference type="Proteomes" id="UP000186607"/>
    </source>
</evidence>
<proteinExistence type="predicted"/>
<reference evidence="1 3" key="1">
    <citation type="submission" date="2017-01" db="EMBL/GenBank/DDBJ databases">
        <title>Genome Analysis of Deinococcus marmoris KOPRI26562.</title>
        <authorList>
            <person name="Kim J.H."/>
            <person name="Oh H.-M."/>
        </authorList>
    </citation>
    <scope>NUCLEOTIDE SEQUENCE [LARGE SCALE GENOMIC DNA]</scope>
    <source>
        <strain evidence="1 3">KOPRI26562</strain>
    </source>
</reference>
<keyword evidence="3" id="KW-1185">Reference proteome</keyword>
<evidence type="ECO:0000313" key="1">
    <source>
        <dbReference type="EMBL" id="OLV15429.1"/>
    </source>
</evidence>
<sequence length="64" mass="7255">MLLEASGLQGRPVTSLVFSYEDIKRRAFNRLFAWRILSNLGLQARFAELEKHPSRPLDLGVKAA</sequence>
<protein>
    <submittedName>
        <fullName evidence="1">Transposase</fullName>
    </submittedName>
</protein>
<accession>A0A1U7NR80</accession>
<name>A0A1U7NR80_9DEIO</name>
<dbReference type="AlphaFoldDB" id="A0A1U7NR80"/>
<gene>
    <name evidence="2" type="ORF">BOO71_0010243</name>
    <name evidence="1" type="ORF">BOO71_0014938</name>
</gene>